<dbReference type="SUPFAM" id="SSF143842">
    <property type="entry name" value="YwmB-like"/>
    <property type="match status" value="1"/>
</dbReference>
<accession>A0A6I4VR40</accession>
<reference evidence="1 2" key="1">
    <citation type="submission" date="2019-12" db="EMBL/GenBank/DDBJ databases">
        <title>Whole-genome analyses of novel actinobacteria.</title>
        <authorList>
            <person name="Sahin N."/>
            <person name="Saygin H."/>
        </authorList>
    </citation>
    <scope>NUCLEOTIDE SEQUENCE [LARGE SCALE GENOMIC DNA]</scope>
    <source>
        <strain evidence="1 2">KC615</strain>
    </source>
</reference>
<evidence type="ECO:0008006" key="3">
    <source>
        <dbReference type="Google" id="ProtNLM"/>
    </source>
</evidence>
<name>A0A6I4VR40_9BACL</name>
<dbReference type="RefSeq" id="WP_160800196.1">
    <property type="nucleotide sequence ID" value="NZ_WUUL01000002.1"/>
</dbReference>
<sequence length="237" mass="26871">MLRWIGILLLSSIFLMGSSQVESVVPQRLLTVVNDMEINPTTYVVHHSGRTRNLFTPSQAEQKMRQWVNELSLAKMEKKMDQDGIRYDASGKWGNLEVSFYMIIDQPNAKVSEPYVAIQVTGHGRPKGDWPKSAERIQKFLYQQEIPTHLHYSIQGNIEHSTDTLKIAHNIVKQLHAKEIEGMETDQTVSISAYSPMFSESIQTRGGTMNLQVATHRDMRSGKLVVTIGSPIITVEY</sequence>
<dbReference type="AlphaFoldDB" id="A0A6I4VR40"/>
<dbReference type="InterPro" id="IPR014794">
    <property type="entry name" value="DUF1779"/>
</dbReference>
<gene>
    <name evidence="1" type="ORF">GSM42_03795</name>
</gene>
<protein>
    <recommendedName>
        <fullName evidence="3">TATA-box binding</fullName>
    </recommendedName>
</protein>
<evidence type="ECO:0000313" key="1">
    <source>
        <dbReference type="EMBL" id="MXQ52868.1"/>
    </source>
</evidence>
<organism evidence="1 2">
    <name type="scientific">Shimazuella alba</name>
    <dbReference type="NCBI Taxonomy" id="2690964"/>
    <lineage>
        <taxon>Bacteria</taxon>
        <taxon>Bacillati</taxon>
        <taxon>Bacillota</taxon>
        <taxon>Bacilli</taxon>
        <taxon>Bacillales</taxon>
        <taxon>Thermoactinomycetaceae</taxon>
        <taxon>Shimazuella</taxon>
    </lineage>
</organism>
<proteinExistence type="predicted"/>
<dbReference type="EMBL" id="WUUL01000002">
    <property type="protein sequence ID" value="MXQ52868.1"/>
    <property type="molecule type" value="Genomic_DNA"/>
</dbReference>
<dbReference type="InterPro" id="IPR036209">
    <property type="entry name" value="YwmB-like_sf"/>
</dbReference>
<dbReference type="Gene3D" id="3.30.360.40">
    <property type="entry name" value="YwmB-like"/>
    <property type="match status" value="1"/>
</dbReference>
<dbReference type="Proteomes" id="UP000430692">
    <property type="component" value="Unassembled WGS sequence"/>
</dbReference>
<keyword evidence="2" id="KW-1185">Reference proteome</keyword>
<evidence type="ECO:0000313" key="2">
    <source>
        <dbReference type="Proteomes" id="UP000430692"/>
    </source>
</evidence>
<comment type="caution">
    <text evidence="1">The sequence shown here is derived from an EMBL/GenBank/DDBJ whole genome shotgun (WGS) entry which is preliminary data.</text>
</comment>
<dbReference type="Pfam" id="PF08680">
    <property type="entry name" value="DUF1779"/>
    <property type="match status" value="1"/>
</dbReference>